<reference evidence="1" key="1">
    <citation type="journal article" date="2020" name="Nature">
        <title>Giant virus diversity and host interactions through global metagenomics.</title>
        <authorList>
            <person name="Schulz F."/>
            <person name="Roux S."/>
            <person name="Paez-Espino D."/>
            <person name="Jungbluth S."/>
            <person name="Walsh D.A."/>
            <person name="Denef V.J."/>
            <person name="McMahon K.D."/>
            <person name="Konstantinidis K.T."/>
            <person name="Eloe-Fadrosh E.A."/>
            <person name="Kyrpides N.C."/>
            <person name="Woyke T."/>
        </authorList>
    </citation>
    <scope>NUCLEOTIDE SEQUENCE</scope>
    <source>
        <strain evidence="1">GVMAG-M-3300027708-39</strain>
    </source>
</reference>
<protein>
    <submittedName>
        <fullName evidence="1">Uncharacterized protein</fullName>
    </submittedName>
</protein>
<proteinExistence type="predicted"/>
<dbReference type="EMBL" id="MN740395">
    <property type="protein sequence ID" value="QHU04276.1"/>
    <property type="molecule type" value="Genomic_DNA"/>
</dbReference>
<dbReference type="AlphaFoldDB" id="A0A6C0JHM2"/>
<accession>A0A6C0JHM2</accession>
<name>A0A6C0JHM2_9ZZZZ</name>
<evidence type="ECO:0000313" key="1">
    <source>
        <dbReference type="EMBL" id="QHU04276.1"/>
    </source>
</evidence>
<sequence>MKLTNKSKQFLSFFTNNKYIHHIKNTPATNNILLKLYYDIVNANKYLQSVKKNTSLYHYDITKIQNSLDITKPKNFNYNSFPEVIREHIDELSFSEISYNFSLFGRSCKVIFVVEDPNIELKIRTYNNYVDSIIMWLYILNLYSPKQCANSLVIYFYFTSLEKKLPDSNIHILDEKHVNTAFTTTCPKDSEIVIFRHEEWFKVFIHETFHNFALDFSDMNNNDCHNYLLGLFKVNSFVNSYEAYTEFWAEIINALFCSFYSLKDKNGEKSAIKNEKEFLSNAEFFINFERCYSLFQLVKVLDFMGLSYEDLYLNKQESSVLRKTLYKEKTNVLAYYVIKTVMMNNYPSFLSWCDKNNLSLIAFKKTIANQKKFCEFIGKNYKTASMLENIDNTELFLEHLKKNKNSAVMNERMKRVLLTNLRMTICELG</sequence>
<organism evidence="1">
    <name type="scientific">viral metagenome</name>
    <dbReference type="NCBI Taxonomy" id="1070528"/>
    <lineage>
        <taxon>unclassified sequences</taxon>
        <taxon>metagenomes</taxon>
        <taxon>organismal metagenomes</taxon>
    </lineage>
</organism>